<evidence type="ECO:0000256" key="2">
    <source>
        <dbReference type="SAM" id="SignalP"/>
    </source>
</evidence>
<feature type="signal peptide" evidence="2">
    <location>
        <begin position="1"/>
        <end position="23"/>
    </location>
</feature>
<dbReference type="AlphaFoldDB" id="A0AAC9YUV2"/>
<keyword evidence="1" id="KW-1133">Transmembrane helix</keyword>
<evidence type="ECO:0000313" key="4">
    <source>
        <dbReference type="Proteomes" id="UP000217216"/>
    </source>
</evidence>
<name>A0AAC9YUV2_9ACTN</name>
<dbReference type="GeneID" id="300657853"/>
<feature type="transmembrane region" description="Helical" evidence="1">
    <location>
        <begin position="157"/>
        <end position="177"/>
    </location>
</feature>
<protein>
    <submittedName>
        <fullName evidence="3">Uncharacterized protein</fullName>
    </submittedName>
</protein>
<keyword evidence="4" id="KW-1185">Reference proteome</keyword>
<dbReference type="Proteomes" id="UP000217216">
    <property type="component" value="Chromosome"/>
</dbReference>
<reference evidence="3 4" key="1">
    <citation type="submission" date="2016-07" db="EMBL/GenBank/DDBJ databases">
        <title>High microdiversification within the ubiquitous acI lineage of Actinobacteria.</title>
        <authorList>
            <person name="Neuenschwander S.M."/>
            <person name="Salcher M."/>
            <person name="Ghai R."/>
            <person name="Pernthaler J."/>
        </authorList>
    </citation>
    <scope>NUCLEOTIDE SEQUENCE [LARGE SCALE GENOMIC DNA]</scope>
    <source>
        <strain evidence="3">MMS-21-155</strain>
    </source>
</reference>
<dbReference type="KEGG" id="plak:A1s21155_06685"/>
<organism evidence="3 4">
    <name type="scientific">Candidatus Planktophila dulcis</name>
    <dbReference type="NCBI Taxonomy" id="1884914"/>
    <lineage>
        <taxon>Bacteria</taxon>
        <taxon>Bacillati</taxon>
        <taxon>Actinomycetota</taxon>
        <taxon>Actinomycetes</taxon>
        <taxon>Candidatus Nanopelagicales</taxon>
        <taxon>Candidatus Nanopelagicaceae</taxon>
        <taxon>Candidatus Planktophila</taxon>
    </lineage>
</organism>
<keyword evidence="2" id="KW-0732">Signal</keyword>
<dbReference type="EMBL" id="CP016770">
    <property type="protein sequence ID" value="ASY12600.1"/>
    <property type="molecule type" value="Genomic_DNA"/>
</dbReference>
<evidence type="ECO:0000313" key="3">
    <source>
        <dbReference type="EMBL" id="ASY12600.1"/>
    </source>
</evidence>
<keyword evidence="1" id="KW-0472">Membrane</keyword>
<proteinExistence type="predicted"/>
<gene>
    <name evidence="3" type="ORF">A1s21155_06685</name>
</gene>
<accession>A0AAC9YUV2</accession>
<sequence>MKLISTLLTIWILTFATSSPAIAHTDGASAIHEISKVDAPTATLEITKDPTGGFNVRVLTAGFTWRPEMASMRHVNGEGHAHVYLDGRKIMRIYNQWFHLNTFQFADKSGEQLVSIELVGNDHAPYTIEGLPVGAEQLIDVPGDEIRPQDPTSWKPLSIAALLVSSLLFSLIALRIFTRKRSQA</sequence>
<evidence type="ECO:0000256" key="1">
    <source>
        <dbReference type="SAM" id="Phobius"/>
    </source>
</evidence>
<keyword evidence="1" id="KW-0812">Transmembrane</keyword>
<dbReference type="RefSeq" id="WP_190286199.1">
    <property type="nucleotide sequence ID" value="NZ_CP016770.1"/>
</dbReference>
<feature type="chain" id="PRO_5042264424" evidence="2">
    <location>
        <begin position="24"/>
        <end position="184"/>
    </location>
</feature>